<dbReference type="InterPro" id="IPR036397">
    <property type="entry name" value="RNaseH_sf"/>
</dbReference>
<dbReference type="InterPro" id="IPR041588">
    <property type="entry name" value="Integrase_H2C2"/>
</dbReference>
<dbReference type="GO" id="GO:0015074">
    <property type="term" value="P:DNA integration"/>
    <property type="evidence" value="ECO:0007669"/>
    <property type="project" value="InterPro"/>
</dbReference>
<dbReference type="EMBL" id="BMAU01021357">
    <property type="protein sequence ID" value="GFY21368.1"/>
    <property type="molecule type" value="Genomic_DNA"/>
</dbReference>
<dbReference type="Gene3D" id="1.10.340.70">
    <property type="match status" value="1"/>
</dbReference>
<organism evidence="3 4">
    <name type="scientific">Trichonephila clavipes</name>
    <name type="common">Golden silk orbweaver</name>
    <name type="synonym">Nephila clavipes</name>
    <dbReference type="NCBI Taxonomy" id="2585209"/>
    <lineage>
        <taxon>Eukaryota</taxon>
        <taxon>Metazoa</taxon>
        <taxon>Ecdysozoa</taxon>
        <taxon>Arthropoda</taxon>
        <taxon>Chelicerata</taxon>
        <taxon>Arachnida</taxon>
        <taxon>Araneae</taxon>
        <taxon>Araneomorphae</taxon>
        <taxon>Entelegynae</taxon>
        <taxon>Araneoidea</taxon>
        <taxon>Nephilidae</taxon>
        <taxon>Trichonephila</taxon>
    </lineage>
</organism>
<evidence type="ECO:0000259" key="2">
    <source>
        <dbReference type="PROSITE" id="PS50994"/>
    </source>
</evidence>
<dbReference type="AlphaFoldDB" id="A0A8X6VSL7"/>
<dbReference type="InterPro" id="IPR012337">
    <property type="entry name" value="RNaseH-like_sf"/>
</dbReference>
<dbReference type="InterPro" id="IPR050951">
    <property type="entry name" value="Retrovirus_Pol_polyprotein"/>
</dbReference>
<evidence type="ECO:0000256" key="1">
    <source>
        <dbReference type="ARBA" id="ARBA00012493"/>
    </source>
</evidence>
<evidence type="ECO:0000313" key="3">
    <source>
        <dbReference type="EMBL" id="GFY21368.1"/>
    </source>
</evidence>
<dbReference type="SUPFAM" id="SSF53098">
    <property type="entry name" value="Ribonuclease H-like"/>
    <property type="match status" value="1"/>
</dbReference>
<proteinExistence type="predicted"/>
<gene>
    <name evidence="3" type="primary">X975_17282</name>
    <name evidence="3" type="ORF">TNCV_3994121</name>
</gene>
<name>A0A8X6VSL7_TRICX</name>
<reference evidence="3" key="1">
    <citation type="submission" date="2020-08" db="EMBL/GenBank/DDBJ databases">
        <title>Multicomponent nature underlies the extraordinary mechanical properties of spider dragline silk.</title>
        <authorList>
            <person name="Kono N."/>
            <person name="Nakamura H."/>
            <person name="Mori M."/>
            <person name="Yoshida Y."/>
            <person name="Ohtoshi R."/>
            <person name="Malay A.D."/>
            <person name="Moran D.A.P."/>
            <person name="Tomita M."/>
            <person name="Numata K."/>
            <person name="Arakawa K."/>
        </authorList>
    </citation>
    <scope>NUCLEOTIDE SEQUENCE</scope>
</reference>
<dbReference type="Gene3D" id="3.30.420.10">
    <property type="entry name" value="Ribonuclease H-like superfamily/Ribonuclease H"/>
    <property type="match status" value="1"/>
</dbReference>
<dbReference type="Pfam" id="PF17921">
    <property type="entry name" value="Integrase_H2C2"/>
    <property type="match status" value="1"/>
</dbReference>
<dbReference type="GO" id="GO:0003964">
    <property type="term" value="F:RNA-directed DNA polymerase activity"/>
    <property type="evidence" value="ECO:0007669"/>
    <property type="project" value="UniProtKB-EC"/>
</dbReference>
<dbReference type="Proteomes" id="UP000887159">
    <property type="component" value="Unassembled WGS sequence"/>
</dbReference>
<protein>
    <recommendedName>
        <fullName evidence="1">RNA-directed DNA polymerase</fullName>
        <ecNumber evidence="1">2.7.7.49</ecNumber>
    </recommendedName>
</protein>
<keyword evidence="4" id="KW-1185">Reference proteome</keyword>
<comment type="caution">
    <text evidence="3">The sequence shown here is derived from an EMBL/GenBank/DDBJ whole genome shotgun (WGS) entry which is preliminary data.</text>
</comment>
<dbReference type="PANTHER" id="PTHR37984:SF5">
    <property type="entry name" value="PROTEIN NYNRIN-LIKE"/>
    <property type="match status" value="1"/>
</dbReference>
<dbReference type="InterPro" id="IPR001584">
    <property type="entry name" value="Integrase_cat-core"/>
</dbReference>
<dbReference type="PANTHER" id="PTHR37984">
    <property type="entry name" value="PROTEIN CBG26694"/>
    <property type="match status" value="1"/>
</dbReference>
<accession>A0A8X6VSL7</accession>
<evidence type="ECO:0000313" key="4">
    <source>
        <dbReference type="Proteomes" id="UP000887159"/>
    </source>
</evidence>
<dbReference type="GO" id="GO:0003676">
    <property type="term" value="F:nucleic acid binding"/>
    <property type="evidence" value="ECO:0007669"/>
    <property type="project" value="InterPro"/>
</dbReference>
<sequence length="163" mass="18759">MGLYIPKPLGNEIMMEFHDKTMAGHLGRFKTYHKIRGICYFSYRRNFIEQYVSTCHMCQVNNYKNALPAGRLIQIGSNYPNGIVMLDLLGQYSALRVRSRRYVLVITGHFGKWAEVIPLKKASARIIADSLSDHYISRYRAPVKLISDNGPQFISDIFEHLSN</sequence>
<feature type="domain" description="Integrase catalytic" evidence="2">
    <location>
        <begin position="76"/>
        <end position="163"/>
    </location>
</feature>
<dbReference type="PROSITE" id="PS50994">
    <property type="entry name" value="INTEGRASE"/>
    <property type="match status" value="1"/>
</dbReference>
<dbReference type="EC" id="2.7.7.49" evidence="1"/>